<feature type="region of interest" description="Disordered" evidence="1">
    <location>
        <begin position="1"/>
        <end position="22"/>
    </location>
</feature>
<name>A0A1M5GFX6_9ACTN</name>
<dbReference type="OrthoDB" id="9813892at2"/>
<feature type="compositionally biased region" description="Basic and acidic residues" evidence="1">
    <location>
        <begin position="339"/>
        <end position="349"/>
    </location>
</feature>
<feature type="region of interest" description="Disordered" evidence="1">
    <location>
        <begin position="52"/>
        <end position="71"/>
    </location>
</feature>
<feature type="compositionally biased region" description="Low complexity" evidence="1">
    <location>
        <begin position="120"/>
        <end position="141"/>
    </location>
</feature>
<evidence type="ECO:0008006" key="4">
    <source>
        <dbReference type="Google" id="ProtNLM"/>
    </source>
</evidence>
<sequence>MRNPFARRPGAGPDTGAAADHEATLRRRLAEQARQAPSGEPLAERVIARAEAEHAARSLPRGGTRSVAGGRPPWGRLVAVAAAVAAVAGVGVAVAQYDPSPDHDQAGQTTIATPTPPASSSPASSSPVTSTPTPGPRSSSASEDKSPQSSGSRIVRVPTLSGVRVVDITFTGPDDGWGIASADCLRTSGRCTALLRTTDGGKVWQSRPNTPFHVAGVNDCSAPCVEHVRFATDDIGYAFGPNALFLTRDGARSWTRLVGGAVAMETLDGNVIRVRSDQATCPPACRGTVQYAGVGATTWRTVSLPGSATPGDDAVLSRSGTHAYLLAPGSGSTLWTSSDDGRSWTDRGEPCPQRGGEVDSRTLATAADGSVVVACRVRGSGTQAVAVSTDGGASFRAGKAVLGAGGIRALAAASADTVLVSSDETYRSTDGGRSFDRLGAAGTPGSASYLGFGSATAGHAIAADGRTVFTTADAGRSWSAVRFG</sequence>
<protein>
    <recommendedName>
        <fullName evidence="4">Photosynthesis system II assembly factor Ycf48/Hcf136-like domain-containing protein</fullName>
    </recommendedName>
</protein>
<feature type="compositionally biased region" description="Low complexity" evidence="1">
    <location>
        <begin position="1"/>
        <end position="18"/>
    </location>
</feature>
<dbReference type="Gene3D" id="2.130.10.10">
    <property type="entry name" value="YVTN repeat-like/Quinoprotein amine dehydrogenase"/>
    <property type="match status" value="1"/>
</dbReference>
<dbReference type="STRING" id="1206085.SAMN05443575_1165"/>
<dbReference type="EMBL" id="FQVU01000002">
    <property type="protein sequence ID" value="SHG02690.1"/>
    <property type="molecule type" value="Genomic_DNA"/>
</dbReference>
<accession>A0A1M5GFX6</accession>
<proteinExistence type="predicted"/>
<dbReference type="SUPFAM" id="SSF110296">
    <property type="entry name" value="Oligoxyloglucan reducing end-specific cellobiohydrolase"/>
    <property type="match status" value="1"/>
</dbReference>
<dbReference type="RefSeq" id="WP_073387457.1">
    <property type="nucleotide sequence ID" value="NZ_FQVU01000002.1"/>
</dbReference>
<dbReference type="InterPro" id="IPR015943">
    <property type="entry name" value="WD40/YVTN_repeat-like_dom_sf"/>
</dbReference>
<organism evidence="2 3">
    <name type="scientific">Jatrophihabitans endophyticus</name>
    <dbReference type="NCBI Taxonomy" id="1206085"/>
    <lineage>
        <taxon>Bacteria</taxon>
        <taxon>Bacillati</taxon>
        <taxon>Actinomycetota</taxon>
        <taxon>Actinomycetes</taxon>
        <taxon>Jatrophihabitantales</taxon>
        <taxon>Jatrophihabitantaceae</taxon>
        <taxon>Jatrophihabitans</taxon>
    </lineage>
</organism>
<gene>
    <name evidence="2" type="ORF">SAMN05443575_1165</name>
</gene>
<feature type="region of interest" description="Disordered" evidence="1">
    <location>
        <begin position="98"/>
        <end position="156"/>
    </location>
</feature>
<evidence type="ECO:0000313" key="2">
    <source>
        <dbReference type="EMBL" id="SHG02690.1"/>
    </source>
</evidence>
<keyword evidence="3" id="KW-1185">Reference proteome</keyword>
<evidence type="ECO:0000256" key="1">
    <source>
        <dbReference type="SAM" id="MobiDB-lite"/>
    </source>
</evidence>
<reference evidence="2 3" key="1">
    <citation type="submission" date="2016-11" db="EMBL/GenBank/DDBJ databases">
        <authorList>
            <person name="Jaros S."/>
            <person name="Januszkiewicz K."/>
            <person name="Wedrychowicz H."/>
        </authorList>
    </citation>
    <scope>NUCLEOTIDE SEQUENCE [LARGE SCALE GENOMIC DNA]</scope>
    <source>
        <strain evidence="2 3">DSM 45627</strain>
    </source>
</reference>
<dbReference type="CDD" id="cd15482">
    <property type="entry name" value="Sialidase_non-viral"/>
    <property type="match status" value="1"/>
</dbReference>
<feature type="region of interest" description="Disordered" evidence="1">
    <location>
        <begin position="336"/>
        <end position="358"/>
    </location>
</feature>
<evidence type="ECO:0000313" key="3">
    <source>
        <dbReference type="Proteomes" id="UP000186132"/>
    </source>
</evidence>
<dbReference type="AlphaFoldDB" id="A0A1M5GFX6"/>
<dbReference type="Proteomes" id="UP000186132">
    <property type="component" value="Unassembled WGS sequence"/>
</dbReference>